<gene>
    <name evidence="1" type="ORF">MHEC_10750</name>
</gene>
<accession>A0A2G8B9I2</accession>
<sequence>MTVTEIRPATTPPMLTGRGKAESLYGAAKMWAHLQRRGIPVAKCTAERLMRANGWAGVRRVPDLVDRKLAVDAPNRLLVADFTYVRLVTGMFVYTAFVGRRLCRADLGLGVLDSQTGLVRRIGDPPGRGCCGPVKATRWRG</sequence>
<dbReference type="Proteomes" id="UP000595446">
    <property type="component" value="Chromosome"/>
</dbReference>
<keyword evidence="2" id="KW-1185">Reference proteome</keyword>
<dbReference type="EMBL" id="AP024237">
    <property type="protein sequence ID" value="BCO34642.1"/>
    <property type="molecule type" value="Genomic_DNA"/>
</dbReference>
<proteinExistence type="predicted"/>
<dbReference type="OrthoDB" id="4281720at2"/>
<dbReference type="AlphaFoldDB" id="A0A2G8B9I2"/>
<reference evidence="1 2" key="1">
    <citation type="submission" date="2020-12" db="EMBL/GenBank/DDBJ databases">
        <title>Complete genome sequence of Mycobacterium heckeshornense JCM 15655T, closely related to a pathogenic non-tuberculous mycobacterial species Mycobacterium xenopi.</title>
        <authorList>
            <person name="Yoshida M."/>
            <person name="Fukano H."/>
            <person name="Asakura T."/>
            <person name="Suzuki M."/>
            <person name="Hoshino Y."/>
        </authorList>
    </citation>
    <scope>NUCLEOTIDE SEQUENCE [LARGE SCALE GENOMIC DNA]</scope>
    <source>
        <strain evidence="1 2">JCM 15655</strain>
    </source>
</reference>
<evidence type="ECO:0000313" key="2">
    <source>
        <dbReference type="Proteomes" id="UP000595446"/>
    </source>
</evidence>
<organism evidence="1 2">
    <name type="scientific">Mycobacterium heckeshornense</name>
    <dbReference type="NCBI Taxonomy" id="110505"/>
    <lineage>
        <taxon>Bacteria</taxon>
        <taxon>Bacillati</taxon>
        <taxon>Actinomycetota</taxon>
        <taxon>Actinomycetes</taxon>
        <taxon>Mycobacteriales</taxon>
        <taxon>Mycobacteriaceae</taxon>
        <taxon>Mycobacterium</taxon>
    </lineage>
</organism>
<name>A0A2G8B9I2_9MYCO</name>
<dbReference type="InterPro" id="IPR025948">
    <property type="entry name" value="HTH-like_dom"/>
</dbReference>
<evidence type="ECO:0000313" key="1">
    <source>
        <dbReference type="EMBL" id="BCO34642.1"/>
    </source>
</evidence>
<dbReference type="Pfam" id="PF13276">
    <property type="entry name" value="HTH_21"/>
    <property type="match status" value="1"/>
</dbReference>
<protein>
    <submittedName>
        <fullName evidence="1">Uncharacterized protein</fullName>
    </submittedName>
</protein>